<dbReference type="CDD" id="cd05262">
    <property type="entry name" value="SDR_a7"/>
    <property type="match status" value="1"/>
</dbReference>
<dbReference type="PANTHER" id="PTHR48079:SF6">
    <property type="entry name" value="NAD(P)-BINDING DOMAIN-CONTAINING PROTEIN-RELATED"/>
    <property type="match status" value="1"/>
</dbReference>
<keyword evidence="4" id="KW-1185">Reference proteome</keyword>
<dbReference type="PANTHER" id="PTHR48079">
    <property type="entry name" value="PROTEIN YEEZ"/>
    <property type="match status" value="1"/>
</dbReference>
<gene>
    <name evidence="3" type="ORF">BHE75_01641</name>
</gene>
<feature type="region of interest" description="Disordered" evidence="1">
    <location>
        <begin position="110"/>
        <end position="129"/>
    </location>
</feature>
<dbReference type="InterPro" id="IPR051783">
    <property type="entry name" value="NAD(P)-dependent_oxidoreduct"/>
</dbReference>
<feature type="domain" description="NAD-dependent epimerase/dehydratase" evidence="2">
    <location>
        <begin position="3"/>
        <end position="215"/>
    </location>
</feature>
<organism evidence="3 4">
    <name type="scientific">Edaphosphingomonas haloaromaticamans</name>
    <dbReference type="NCBI Taxonomy" id="653954"/>
    <lineage>
        <taxon>Bacteria</taxon>
        <taxon>Pseudomonadati</taxon>
        <taxon>Pseudomonadota</taxon>
        <taxon>Alphaproteobacteria</taxon>
        <taxon>Sphingomonadales</taxon>
        <taxon>Rhizorhabdaceae</taxon>
        <taxon>Edaphosphingomonas</taxon>
    </lineage>
</organism>
<reference evidence="3 4" key="1">
    <citation type="submission" date="2016-09" db="EMBL/GenBank/DDBJ databases">
        <title>Metabolic pathway, cell adaptation mechanisms and a novel monoxygenase revealed through proteogenomic-transcription analysis of a Sphingomonas haloaromaticamans strain degrading the fungicide ortho-phenylphenol.</title>
        <authorList>
            <person name="Perruchon C."/>
            <person name="Papadopoulou E.S."/>
            <person name="Rousidou C."/>
            <person name="Vasileiadis S."/>
            <person name="Tanou G."/>
            <person name="Amoutzias G."/>
            <person name="Molassiotis A."/>
            <person name="Karpouzas D.G."/>
        </authorList>
    </citation>
    <scope>NUCLEOTIDE SEQUENCE [LARGE SCALE GENOMIC DNA]</scope>
    <source>
        <strain evidence="3 4">P3</strain>
    </source>
</reference>
<dbReference type="GO" id="GO:0004029">
    <property type="term" value="F:aldehyde dehydrogenase (NAD+) activity"/>
    <property type="evidence" value="ECO:0007669"/>
    <property type="project" value="TreeGrafter"/>
</dbReference>
<name>A0A1S1HEL5_9SPHN</name>
<dbReference type="OrthoDB" id="9787292at2"/>
<dbReference type="InterPro" id="IPR036291">
    <property type="entry name" value="NAD(P)-bd_dom_sf"/>
</dbReference>
<protein>
    <submittedName>
        <fullName evidence="3">NAD dependent epimerase/dehydratase family protein</fullName>
    </submittedName>
</protein>
<dbReference type="EMBL" id="MIPT01000001">
    <property type="protein sequence ID" value="OHT19653.1"/>
    <property type="molecule type" value="Genomic_DNA"/>
</dbReference>
<dbReference type="Proteomes" id="UP000179467">
    <property type="component" value="Unassembled WGS sequence"/>
</dbReference>
<evidence type="ECO:0000256" key="1">
    <source>
        <dbReference type="SAM" id="MobiDB-lite"/>
    </source>
</evidence>
<dbReference type="AlphaFoldDB" id="A0A1S1HEL5"/>
<dbReference type="Gene3D" id="3.40.50.720">
    <property type="entry name" value="NAD(P)-binding Rossmann-like Domain"/>
    <property type="match status" value="1"/>
</dbReference>
<proteinExistence type="predicted"/>
<dbReference type="GO" id="GO:0005737">
    <property type="term" value="C:cytoplasm"/>
    <property type="evidence" value="ECO:0007669"/>
    <property type="project" value="TreeGrafter"/>
</dbReference>
<sequence>MRVLLTGATGFIGSHILPELIGAGHEVLGLTRSDEGARRLEQAGAQPYRGTIDDPRSLLAGAEQADAVIHTAFDHDFSRFVENCAKDARLIEALGTVLAGTGKPFIITSGTGMGSNGPGKPATEDTVDWNNPNPRIASEKAGADALAKGASVAVVRLPQVHDTLKQGLISPLIAIARTRGVSAYIGDGDNLWPAAHVTDVARLYRLALEKHEAGIRYHASAEAGVPARAIAEAIGNGLGLPVISLAPEKATEHFGWMGSFMSYDMPSSSEWTRRRLDWQPDGPSLIADLEAMDYGTSPSFSR</sequence>
<dbReference type="SUPFAM" id="SSF51735">
    <property type="entry name" value="NAD(P)-binding Rossmann-fold domains"/>
    <property type="match status" value="1"/>
</dbReference>
<accession>A0A1S1HEL5</accession>
<dbReference type="Pfam" id="PF01370">
    <property type="entry name" value="Epimerase"/>
    <property type="match status" value="1"/>
</dbReference>
<evidence type="ECO:0000313" key="3">
    <source>
        <dbReference type="EMBL" id="OHT19653.1"/>
    </source>
</evidence>
<evidence type="ECO:0000259" key="2">
    <source>
        <dbReference type="Pfam" id="PF01370"/>
    </source>
</evidence>
<dbReference type="InterPro" id="IPR001509">
    <property type="entry name" value="Epimerase_deHydtase"/>
</dbReference>
<dbReference type="RefSeq" id="WP_070933568.1">
    <property type="nucleotide sequence ID" value="NZ_MIPT01000001.1"/>
</dbReference>
<evidence type="ECO:0000313" key="4">
    <source>
        <dbReference type="Proteomes" id="UP000179467"/>
    </source>
</evidence>
<comment type="caution">
    <text evidence="3">The sequence shown here is derived from an EMBL/GenBank/DDBJ whole genome shotgun (WGS) entry which is preliminary data.</text>
</comment>